<dbReference type="Gene3D" id="6.10.250.690">
    <property type="match status" value="1"/>
</dbReference>
<evidence type="ECO:0000313" key="9">
    <source>
        <dbReference type="Proteomes" id="UP000586976"/>
    </source>
</evidence>
<dbReference type="Pfam" id="PF00486">
    <property type="entry name" value="Trans_reg_C"/>
    <property type="match status" value="1"/>
</dbReference>
<organism evidence="8 9">
    <name type="scientific">Streptomyces himalayensis subsp. aureolus</name>
    <dbReference type="NCBI Taxonomy" id="2758039"/>
    <lineage>
        <taxon>Bacteria</taxon>
        <taxon>Bacillati</taxon>
        <taxon>Actinomycetota</taxon>
        <taxon>Actinomycetes</taxon>
        <taxon>Kitasatosporales</taxon>
        <taxon>Streptomycetaceae</taxon>
        <taxon>Streptomyces</taxon>
        <taxon>Streptomyces himalayensis</taxon>
    </lineage>
</organism>
<feature type="DNA-binding region" description="OmpR/PhoB-type" evidence="5">
    <location>
        <begin position="123"/>
        <end position="218"/>
    </location>
</feature>
<proteinExistence type="predicted"/>
<dbReference type="SMART" id="SM00862">
    <property type="entry name" value="Trans_reg_C"/>
    <property type="match status" value="1"/>
</dbReference>
<evidence type="ECO:0000259" key="7">
    <source>
        <dbReference type="PROSITE" id="PS51755"/>
    </source>
</evidence>
<dbReference type="PANTHER" id="PTHR48111:SF40">
    <property type="entry name" value="PHOSPHATE REGULON TRANSCRIPTIONAL REGULATORY PROTEIN PHOB"/>
    <property type="match status" value="1"/>
</dbReference>
<evidence type="ECO:0000313" key="8">
    <source>
        <dbReference type="EMBL" id="MBA4866820.1"/>
    </source>
</evidence>
<keyword evidence="2" id="KW-0902">Two-component regulatory system</keyword>
<dbReference type="GO" id="GO:0006355">
    <property type="term" value="P:regulation of DNA-templated transcription"/>
    <property type="evidence" value="ECO:0007669"/>
    <property type="project" value="InterPro"/>
</dbReference>
<dbReference type="GO" id="GO:0032993">
    <property type="term" value="C:protein-DNA complex"/>
    <property type="evidence" value="ECO:0007669"/>
    <property type="project" value="TreeGrafter"/>
</dbReference>
<feature type="domain" description="OmpR/PhoB-type" evidence="7">
    <location>
        <begin position="123"/>
        <end position="218"/>
    </location>
</feature>
<dbReference type="InterPro" id="IPR011006">
    <property type="entry name" value="CheY-like_superfamily"/>
</dbReference>
<evidence type="ECO:0000256" key="4">
    <source>
        <dbReference type="PROSITE-ProRule" id="PRU00169"/>
    </source>
</evidence>
<dbReference type="GO" id="GO:0000976">
    <property type="term" value="F:transcription cis-regulatory region binding"/>
    <property type="evidence" value="ECO:0007669"/>
    <property type="project" value="TreeGrafter"/>
</dbReference>
<comment type="caution">
    <text evidence="4">Lacks conserved residue(s) required for the propagation of feature annotation.</text>
</comment>
<sequence length="231" mass="25485">MHILVAEPCAVTAERLVSAVRRQGYTVQTAQTGQETLRKYQAADLVLMNLSLPDIDGLEVCRSIRKAGGTPIICLSDQDNALDRVLALKSGADDCVTNSCEEREVLARIEAVMRRAQGYEATPEVISIRSLCIDGRAREVRLNNQVVDVTSKEFELLYTLATNPEAVVSRKELMEKIWHDKWAGTSRTIDTHVSSLRAKLGCPGWIITVRGVGYRIGHIWTPSRTASGPVP</sequence>
<evidence type="ECO:0000256" key="3">
    <source>
        <dbReference type="ARBA" id="ARBA00023125"/>
    </source>
</evidence>
<dbReference type="InterPro" id="IPR001789">
    <property type="entry name" value="Sig_transdc_resp-reg_receiver"/>
</dbReference>
<dbReference type="GO" id="GO:0005829">
    <property type="term" value="C:cytosol"/>
    <property type="evidence" value="ECO:0007669"/>
    <property type="project" value="TreeGrafter"/>
</dbReference>
<protein>
    <submittedName>
        <fullName evidence="8">Response regulator transcription factor</fullName>
    </submittedName>
</protein>
<dbReference type="EMBL" id="JACEQY010000076">
    <property type="protein sequence ID" value="MBA4866820.1"/>
    <property type="molecule type" value="Genomic_DNA"/>
</dbReference>
<dbReference type="SUPFAM" id="SSF46894">
    <property type="entry name" value="C-terminal effector domain of the bipartite response regulators"/>
    <property type="match status" value="1"/>
</dbReference>
<feature type="domain" description="Response regulatory" evidence="6">
    <location>
        <begin position="2"/>
        <end position="113"/>
    </location>
</feature>
<dbReference type="PROSITE" id="PS50110">
    <property type="entry name" value="RESPONSE_REGULATORY"/>
    <property type="match status" value="1"/>
</dbReference>
<dbReference type="SUPFAM" id="SSF52172">
    <property type="entry name" value="CheY-like"/>
    <property type="match status" value="1"/>
</dbReference>
<keyword evidence="1" id="KW-0597">Phosphoprotein</keyword>
<comment type="caution">
    <text evidence="8">The sequence shown here is derived from an EMBL/GenBank/DDBJ whole genome shotgun (WGS) entry which is preliminary data.</text>
</comment>
<dbReference type="Proteomes" id="UP000586976">
    <property type="component" value="Unassembled WGS sequence"/>
</dbReference>
<dbReference type="GO" id="GO:0000156">
    <property type="term" value="F:phosphorelay response regulator activity"/>
    <property type="evidence" value="ECO:0007669"/>
    <property type="project" value="TreeGrafter"/>
</dbReference>
<evidence type="ECO:0000259" key="6">
    <source>
        <dbReference type="PROSITE" id="PS50110"/>
    </source>
</evidence>
<evidence type="ECO:0000256" key="5">
    <source>
        <dbReference type="PROSITE-ProRule" id="PRU01091"/>
    </source>
</evidence>
<dbReference type="InterPro" id="IPR036388">
    <property type="entry name" value="WH-like_DNA-bd_sf"/>
</dbReference>
<reference evidence="8 9" key="1">
    <citation type="submission" date="2020-07" db="EMBL/GenBank/DDBJ databases">
        <title>Streptomyces isolated from Indian soil.</title>
        <authorList>
            <person name="Mandal S."/>
            <person name="Maiti P.K."/>
        </authorList>
    </citation>
    <scope>NUCLEOTIDE SEQUENCE [LARGE SCALE GENOMIC DNA]</scope>
    <source>
        <strain evidence="8 9">PSKA54</strain>
    </source>
</reference>
<dbReference type="PANTHER" id="PTHR48111">
    <property type="entry name" value="REGULATOR OF RPOS"/>
    <property type="match status" value="1"/>
</dbReference>
<keyword evidence="3 5" id="KW-0238">DNA-binding</keyword>
<dbReference type="RefSeq" id="WP_181868174.1">
    <property type="nucleotide sequence ID" value="NZ_JACEQY010000076.1"/>
</dbReference>
<gene>
    <name evidence="8" type="ORF">H1V43_37105</name>
</gene>
<dbReference type="InterPro" id="IPR016032">
    <property type="entry name" value="Sig_transdc_resp-reg_C-effctor"/>
</dbReference>
<name>A0A7W2HK52_9ACTN</name>
<evidence type="ECO:0000256" key="2">
    <source>
        <dbReference type="ARBA" id="ARBA00023012"/>
    </source>
</evidence>
<dbReference type="AlphaFoldDB" id="A0A7W2HK52"/>
<evidence type="ECO:0000256" key="1">
    <source>
        <dbReference type="ARBA" id="ARBA00022553"/>
    </source>
</evidence>
<dbReference type="CDD" id="cd00383">
    <property type="entry name" value="trans_reg_C"/>
    <property type="match status" value="1"/>
</dbReference>
<keyword evidence="9" id="KW-1185">Reference proteome</keyword>
<dbReference type="Gene3D" id="3.40.50.2300">
    <property type="match status" value="1"/>
</dbReference>
<dbReference type="InterPro" id="IPR039420">
    <property type="entry name" value="WalR-like"/>
</dbReference>
<dbReference type="Pfam" id="PF00072">
    <property type="entry name" value="Response_reg"/>
    <property type="match status" value="1"/>
</dbReference>
<dbReference type="SMART" id="SM00448">
    <property type="entry name" value="REC"/>
    <property type="match status" value="1"/>
</dbReference>
<dbReference type="Gene3D" id="1.10.10.10">
    <property type="entry name" value="Winged helix-like DNA-binding domain superfamily/Winged helix DNA-binding domain"/>
    <property type="match status" value="1"/>
</dbReference>
<dbReference type="FunFam" id="1.10.10.10:FF:000018">
    <property type="entry name" value="DNA-binding response regulator ResD"/>
    <property type="match status" value="1"/>
</dbReference>
<dbReference type="InterPro" id="IPR001867">
    <property type="entry name" value="OmpR/PhoB-type_DNA-bd"/>
</dbReference>
<dbReference type="PROSITE" id="PS51755">
    <property type="entry name" value="OMPR_PHOB"/>
    <property type="match status" value="1"/>
</dbReference>
<accession>A0A7W2HK52</accession>